<sequence length="272" mass="29840">MAIPRHLTMQNPSKAQLRLWSRLDKVKTREETGLFLAEGFKVVQALLESRWDVQALLILEEKKDRWAAFCETLPVSLPLYGLTRKEWKGLTQDVSPEGILAVGITPPRLQLADLMAKGARGPLLLLHEINNPGNLGTLVRTALWFGFAGVVLSQGSVDPLNPKVIRAAMGSIFHVPFLFGADLSKVLPRVKENFHVVGSSVRTGTLPHACGEKTALLLGSESHGLPETLLKLTDEQWHIPRRGVGESLSLPQAAAILMYECVRSAPSRAARP</sequence>
<dbReference type="Pfam" id="PF00588">
    <property type="entry name" value="SpoU_methylase"/>
    <property type="match status" value="1"/>
</dbReference>
<dbReference type="GO" id="GO:0003723">
    <property type="term" value="F:RNA binding"/>
    <property type="evidence" value="ECO:0007669"/>
    <property type="project" value="InterPro"/>
</dbReference>
<evidence type="ECO:0000256" key="2">
    <source>
        <dbReference type="ARBA" id="ARBA00022603"/>
    </source>
</evidence>
<gene>
    <name evidence="5" type="ORF">SYN_01444</name>
</gene>
<dbReference type="InterPro" id="IPR051259">
    <property type="entry name" value="rRNA_Methyltransferase"/>
</dbReference>
<keyword evidence="6" id="KW-1185">Reference proteome</keyword>
<dbReference type="HOGENOM" id="CLU_021322_3_2_7"/>
<dbReference type="InterPro" id="IPR029028">
    <property type="entry name" value="Alpha/beta_knot_MTases"/>
</dbReference>
<dbReference type="Gene3D" id="3.30.1330.30">
    <property type="match status" value="1"/>
</dbReference>
<evidence type="ECO:0000313" key="6">
    <source>
        <dbReference type="Proteomes" id="UP000001933"/>
    </source>
</evidence>
<dbReference type="EC" id="2.1.1.-" evidence="5"/>
<dbReference type="InterPro" id="IPR001537">
    <property type="entry name" value="SpoU_MeTrfase"/>
</dbReference>
<dbReference type="GO" id="GO:0032259">
    <property type="term" value="P:methylation"/>
    <property type="evidence" value="ECO:0007669"/>
    <property type="project" value="UniProtKB-KW"/>
</dbReference>
<dbReference type="SMART" id="SM00967">
    <property type="entry name" value="SpoU_sub_bind"/>
    <property type="match status" value="1"/>
</dbReference>
<evidence type="ECO:0000259" key="4">
    <source>
        <dbReference type="SMART" id="SM00967"/>
    </source>
</evidence>
<dbReference type="STRING" id="56780.SYN_01444"/>
<dbReference type="EMBL" id="CP000252">
    <property type="protein sequence ID" value="ABC76127.1"/>
    <property type="molecule type" value="Genomic_DNA"/>
</dbReference>
<dbReference type="eggNOG" id="COG0566">
    <property type="taxonomic scope" value="Bacteria"/>
</dbReference>
<dbReference type="PANTHER" id="PTHR43191:SF2">
    <property type="entry name" value="RRNA METHYLTRANSFERASE 3, MITOCHONDRIAL"/>
    <property type="match status" value="1"/>
</dbReference>
<organism evidence="5 6">
    <name type="scientific">Syntrophus aciditrophicus (strain SB)</name>
    <dbReference type="NCBI Taxonomy" id="56780"/>
    <lineage>
        <taxon>Bacteria</taxon>
        <taxon>Pseudomonadati</taxon>
        <taxon>Thermodesulfobacteriota</taxon>
        <taxon>Syntrophia</taxon>
        <taxon>Syntrophales</taxon>
        <taxon>Syntrophaceae</taxon>
        <taxon>Syntrophus</taxon>
    </lineage>
</organism>
<dbReference type="PANTHER" id="PTHR43191">
    <property type="entry name" value="RRNA METHYLTRANSFERASE 3"/>
    <property type="match status" value="1"/>
</dbReference>
<dbReference type="InterPro" id="IPR029064">
    <property type="entry name" value="Ribosomal_eL30-like_sf"/>
</dbReference>
<accession>Q2LQ38</accession>
<dbReference type="GO" id="GO:0005737">
    <property type="term" value="C:cytoplasm"/>
    <property type="evidence" value="ECO:0007669"/>
    <property type="project" value="UniProtKB-ARBA"/>
</dbReference>
<dbReference type="InterPro" id="IPR029026">
    <property type="entry name" value="tRNA_m1G_MTases_N"/>
</dbReference>
<name>Q2LQ38_SYNAS</name>
<evidence type="ECO:0000313" key="5">
    <source>
        <dbReference type="EMBL" id="ABC76127.1"/>
    </source>
</evidence>
<dbReference type="InParanoid" id="Q2LQ38"/>
<evidence type="ECO:0000256" key="3">
    <source>
        <dbReference type="ARBA" id="ARBA00022679"/>
    </source>
</evidence>
<dbReference type="GO" id="GO:0008173">
    <property type="term" value="F:RNA methyltransferase activity"/>
    <property type="evidence" value="ECO:0007669"/>
    <property type="project" value="InterPro"/>
</dbReference>
<evidence type="ECO:0000256" key="1">
    <source>
        <dbReference type="ARBA" id="ARBA00007228"/>
    </source>
</evidence>
<dbReference type="KEGG" id="sat:SYN_01444"/>
<dbReference type="Gene3D" id="3.40.1280.10">
    <property type="match status" value="1"/>
</dbReference>
<dbReference type="GO" id="GO:0006396">
    <property type="term" value="P:RNA processing"/>
    <property type="evidence" value="ECO:0007669"/>
    <property type="project" value="InterPro"/>
</dbReference>
<protein>
    <submittedName>
        <fullName evidence="5">23S rRNA methyltransferase</fullName>
        <ecNumber evidence="5">2.1.1.-</ecNumber>
    </submittedName>
</protein>
<keyword evidence="3 5" id="KW-0808">Transferase</keyword>
<dbReference type="SUPFAM" id="SSF75217">
    <property type="entry name" value="alpha/beta knot"/>
    <property type="match status" value="1"/>
</dbReference>
<keyword evidence="2 5" id="KW-0489">Methyltransferase</keyword>
<proteinExistence type="inferred from homology"/>
<reference evidence="5 6" key="1">
    <citation type="journal article" date="2007" name="Proc. Natl. Acad. Sci. U.S.A.">
        <title>The genome of Syntrophus aciditrophicus: life at the thermodynamic limit of microbial growth.</title>
        <authorList>
            <person name="McInerney M.J."/>
            <person name="Rohlin L."/>
            <person name="Mouttaki H."/>
            <person name="Kim U."/>
            <person name="Krupp R.S."/>
            <person name="Rios-Hernandez L."/>
            <person name="Sieber J."/>
            <person name="Struchtemeyer C.G."/>
            <person name="Bhattacharyya A."/>
            <person name="Campbell J.W."/>
            <person name="Gunsalus R.P."/>
        </authorList>
    </citation>
    <scope>NUCLEOTIDE SEQUENCE [LARGE SCALE GENOMIC DNA]</scope>
    <source>
        <strain evidence="5 6">SB</strain>
    </source>
</reference>
<comment type="similarity">
    <text evidence="1">Belongs to the class IV-like SAM-binding methyltransferase superfamily. RNA methyltransferase TrmH family.</text>
</comment>
<dbReference type="AlphaFoldDB" id="Q2LQ38"/>
<dbReference type="InterPro" id="IPR053888">
    <property type="entry name" value="MRM3-like_sub_bind"/>
</dbReference>
<dbReference type="Proteomes" id="UP000001933">
    <property type="component" value="Chromosome"/>
</dbReference>
<feature type="domain" description="RNA 2-O ribose methyltransferase substrate binding" evidence="4">
    <location>
        <begin position="36"/>
        <end position="109"/>
    </location>
</feature>
<dbReference type="SUPFAM" id="SSF55315">
    <property type="entry name" value="L30e-like"/>
    <property type="match status" value="1"/>
</dbReference>
<dbReference type="InterPro" id="IPR013123">
    <property type="entry name" value="SpoU_subst-bd"/>
</dbReference>
<dbReference type="Pfam" id="PF22435">
    <property type="entry name" value="MRM3-like_sub_bind"/>
    <property type="match status" value="1"/>
</dbReference>